<evidence type="ECO:0000313" key="3">
    <source>
        <dbReference type="EMBL" id="QNP47789.1"/>
    </source>
</evidence>
<feature type="domain" description="Fe/B12 periplasmic-binding" evidence="2">
    <location>
        <begin position="54"/>
        <end position="327"/>
    </location>
</feature>
<reference evidence="3 4" key="1">
    <citation type="submission" date="2020-08" db="EMBL/GenBank/DDBJ databases">
        <title>Genome sequence of Diaphorobacter aerolatus KACC 16536T.</title>
        <authorList>
            <person name="Hyun D.-W."/>
            <person name="Bae J.-W."/>
        </authorList>
    </citation>
    <scope>NUCLEOTIDE SEQUENCE [LARGE SCALE GENOMIC DNA]</scope>
    <source>
        <strain evidence="3 4">KACC 16536</strain>
    </source>
</reference>
<dbReference type="PROSITE" id="PS50983">
    <property type="entry name" value="FE_B12_PBP"/>
    <property type="match status" value="1"/>
</dbReference>
<dbReference type="RefSeq" id="WP_187723469.1">
    <property type="nucleotide sequence ID" value="NZ_CP060783.1"/>
</dbReference>
<dbReference type="InterPro" id="IPR002491">
    <property type="entry name" value="ABC_transptr_periplasmic_BD"/>
</dbReference>
<dbReference type="SUPFAM" id="SSF53807">
    <property type="entry name" value="Helical backbone' metal receptor"/>
    <property type="match status" value="1"/>
</dbReference>
<feature type="signal peptide" evidence="1">
    <location>
        <begin position="1"/>
        <end position="28"/>
    </location>
</feature>
<keyword evidence="4" id="KW-1185">Reference proteome</keyword>
<proteinExistence type="predicted"/>
<evidence type="ECO:0000256" key="1">
    <source>
        <dbReference type="SAM" id="SignalP"/>
    </source>
</evidence>
<keyword evidence="1" id="KW-0732">Signal</keyword>
<dbReference type="PANTHER" id="PTHR30535">
    <property type="entry name" value="VITAMIN B12-BINDING PROTEIN"/>
    <property type="match status" value="1"/>
</dbReference>
<organism evidence="3 4">
    <name type="scientific">Diaphorobacter aerolatus</name>
    <dbReference type="NCBI Taxonomy" id="1288495"/>
    <lineage>
        <taxon>Bacteria</taxon>
        <taxon>Pseudomonadati</taxon>
        <taxon>Pseudomonadota</taxon>
        <taxon>Betaproteobacteria</taxon>
        <taxon>Burkholderiales</taxon>
        <taxon>Comamonadaceae</taxon>
        <taxon>Diaphorobacter</taxon>
    </lineage>
</organism>
<feature type="chain" id="PRO_5028822281" evidence="1">
    <location>
        <begin position="29"/>
        <end position="333"/>
    </location>
</feature>
<dbReference type="Proteomes" id="UP000516028">
    <property type="component" value="Chromosome"/>
</dbReference>
<dbReference type="Gene3D" id="3.40.50.1980">
    <property type="entry name" value="Nitrogenase molybdenum iron protein domain"/>
    <property type="match status" value="2"/>
</dbReference>
<dbReference type="Pfam" id="PF01497">
    <property type="entry name" value="Peripla_BP_2"/>
    <property type="match status" value="1"/>
</dbReference>
<dbReference type="CDD" id="cd01148">
    <property type="entry name" value="TroA_a"/>
    <property type="match status" value="1"/>
</dbReference>
<protein>
    <submittedName>
        <fullName evidence="3">ABC transporter substrate-binding protein</fullName>
    </submittedName>
</protein>
<name>A0A7H0GHM3_9BURK</name>
<gene>
    <name evidence="3" type="ORF">H9K75_16685</name>
</gene>
<dbReference type="KEGG" id="daer:H9K75_16685"/>
<sequence length="333" mass="36924">MLCLNSHWRVRAAVFLATLLALGGAARAERAERARPVVIDVCGKPVTYTAVPQRAVTHDSNITEMFLFLGLGPKLVGYSGIAGDKELSPAYRAALAGVPDLSRKSMNLESMLGVRADFVFAGWNYGFRAGGVTPELLARYAIDSYVLRESCIHVQKRERVSLVDGVADMRNLARIFDVEERNADRLGAIETRVHALAERMRGLEKRPRVFVFDSGQRLPVTVGRFGMPHAMIEAAGGENIFSDIESNWPTGNWEDVIARNPEWIIIVDYGQPDAQGKIDFLLGKRELSQVSAIRNRRFFVMRYAQATPGPGNVDMAEALARKLHPERFVGAQK</sequence>
<dbReference type="EMBL" id="CP060783">
    <property type="protein sequence ID" value="QNP47789.1"/>
    <property type="molecule type" value="Genomic_DNA"/>
</dbReference>
<dbReference type="AlphaFoldDB" id="A0A7H0GHM3"/>
<evidence type="ECO:0000259" key="2">
    <source>
        <dbReference type="PROSITE" id="PS50983"/>
    </source>
</evidence>
<dbReference type="PANTHER" id="PTHR30535:SF7">
    <property type="entry name" value="IRON(III) DICITRATE-BINDING PROTEIN"/>
    <property type="match status" value="1"/>
</dbReference>
<accession>A0A7H0GHM3</accession>
<evidence type="ECO:0000313" key="4">
    <source>
        <dbReference type="Proteomes" id="UP000516028"/>
    </source>
</evidence>
<dbReference type="InterPro" id="IPR050902">
    <property type="entry name" value="ABC_Transporter_SBP"/>
</dbReference>